<feature type="compositionally biased region" description="Low complexity" evidence="10">
    <location>
        <begin position="169"/>
        <end position="180"/>
    </location>
</feature>
<evidence type="ECO:0000256" key="11">
    <source>
        <dbReference type="SAM" id="Phobius"/>
    </source>
</evidence>
<feature type="region of interest" description="Disordered" evidence="10">
    <location>
        <begin position="106"/>
        <end position="215"/>
    </location>
</feature>
<feature type="compositionally biased region" description="Acidic residues" evidence="10">
    <location>
        <begin position="117"/>
        <end position="126"/>
    </location>
</feature>
<proteinExistence type="inferred from homology"/>
<dbReference type="GO" id="GO:0015031">
    <property type="term" value="P:protein transport"/>
    <property type="evidence" value="ECO:0007669"/>
    <property type="project" value="UniProtKB-KW"/>
</dbReference>
<dbReference type="GO" id="GO:0098797">
    <property type="term" value="C:plasma membrane protein complex"/>
    <property type="evidence" value="ECO:0007669"/>
    <property type="project" value="TreeGrafter"/>
</dbReference>
<evidence type="ECO:0000313" key="13">
    <source>
        <dbReference type="EMBL" id="PRP96212.1"/>
    </source>
</evidence>
<dbReference type="PANTHER" id="PTHR33446:SF2">
    <property type="entry name" value="PROTEIN TONB"/>
    <property type="match status" value="1"/>
</dbReference>
<dbReference type="InterPro" id="IPR006260">
    <property type="entry name" value="TonB/TolA_C"/>
</dbReference>
<accession>A0A2S9XTN8</accession>
<feature type="compositionally biased region" description="Basic and acidic residues" evidence="10">
    <location>
        <begin position="106"/>
        <end position="116"/>
    </location>
</feature>
<dbReference type="Pfam" id="PF03544">
    <property type="entry name" value="TonB_C"/>
    <property type="match status" value="1"/>
</dbReference>
<dbReference type="NCBIfam" id="TIGR01352">
    <property type="entry name" value="tonB_Cterm"/>
    <property type="match status" value="1"/>
</dbReference>
<feature type="transmembrane region" description="Helical" evidence="11">
    <location>
        <begin position="62"/>
        <end position="80"/>
    </location>
</feature>
<keyword evidence="3" id="KW-0813">Transport</keyword>
<evidence type="ECO:0000256" key="6">
    <source>
        <dbReference type="ARBA" id="ARBA00022692"/>
    </source>
</evidence>
<evidence type="ECO:0000313" key="14">
    <source>
        <dbReference type="Proteomes" id="UP000238823"/>
    </source>
</evidence>
<feature type="compositionally biased region" description="Gly residues" evidence="10">
    <location>
        <begin position="181"/>
        <end position="190"/>
    </location>
</feature>
<dbReference type="Proteomes" id="UP000238823">
    <property type="component" value="Unassembled WGS sequence"/>
</dbReference>
<evidence type="ECO:0000256" key="3">
    <source>
        <dbReference type="ARBA" id="ARBA00022448"/>
    </source>
</evidence>
<evidence type="ECO:0000256" key="9">
    <source>
        <dbReference type="ARBA" id="ARBA00023136"/>
    </source>
</evidence>
<gene>
    <name evidence="13" type="ORF">ENSA7_70260</name>
</gene>
<keyword evidence="5" id="KW-0997">Cell inner membrane</keyword>
<dbReference type="RefSeq" id="WP_106093826.1">
    <property type="nucleotide sequence ID" value="NZ_PVNL01000135.1"/>
</dbReference>
<dbReference type="InterPro" id="IPR037682">
    <property type="entry name" value="TonB_C"/>
</dbReference>
<dbReference type="OrthoDB" id="649093at2"/>
<dbReference type="GO" id="GO:0055085">
    <property type="term" value="P:transmembrane transport"/>
    <property type="evidence" value="ECO:0007669"/>
    <property type="project" value="InterPro"/>
</dbReference>
<dbReference type="AlphaFoldDB" id="A0A2S9XTN8"/>
<evidence type="ECO:0000256" key="4">
    <source>
        <dbReference type="ARBA" id="ARBA00022475"/>
    </source>
</evidence>
<evidence type="ECO:0000256" key="10">
    <source>
        <dbReference type="SAM" id="MobiDB-lite"/>
    </source>
</evidence>
<evidence type="ECO:0000256" key="1">
    <source>
        <dbReference type="ARBA" id="ARBA00004383"/>
    </source>
</evidence>
<sequence length="314" mass="33122">MGLPCIQLVAPVSLRTGSVLGLAARPESSGFDATTGILVVLAAIAGYLVYEFIRDNRGRSGIALVGAVAGHLLLLLFLSLDIAGRVGCGVQDNGLALIEFEVAEVEQPKPKEKPPEPEPEPEPDEPEQPKEVEPEQIKQPKPKTKKAPEQKQEPINQDPAPPKRWDLSAANGNGPVVVPPGSGGEYGGAGNADSKGKGPGKPAGDPKGDEKGTASVWQPRSELFIKELPKPVKVPKIECPASASLGVQGDVILKVQIGRDGKIRDVSVLTGIGQGCDQIAVKALKQARFKAAIGTNGQPVDFELRYEYAFTVNN</sequence>
<comment type="caution">
    <text evidence="13">The sequence shown here is derived from an EMBL/GenBank/DDBJ whole genome shotgun (WGS) entry which is preliminary data.</text>
</comment>
<evidence type="ECO:0000256" key="5">
    <source>
        <dbReference type="ARBA" id="ARBA00022519"/>
    </source>
</evidence>
<keyword evidence="9 11" id="KW-0472">Membrane</keyword>
<dbReference type="SUPFAM" id="SSF74653">
    <property type="entry name" value="TolA/TonB C-terminal domain"/>
    <property type="match status" value="1"/>
</dbReference>
<evidence type="ECO:0000256" key="7">
    <source>
        <dbReference type="ARBA" id="ARBA00022927"/>
    </source>
</evidence>
<protein>
    <submittedName>
        <fullName evidence="13">Transport protein TonB</fullName>
    </submittedName>
</protein>
<evidence type="ECO:0000259" key="12">
    <source>
        <dbReference type="Pfam" id="PF03544"/>
    </source>
</evidence>
<dbReference type="InterPro" id="IPR051045">
    <property type="entry name" value="TonB-dependent_transducer"/>
</dbReference>
<evidence type="ECO:0000256" key="2">
    <source>
        <dbReference type="ARBA" id="ARBA00006555"/>
    </source>
</evidence>
<keyword evidence="6 11" id="KW-0812">Transmembrane</keyword>
<comment type="subcellular location">
    <subcellularLocation>
        <location evidence="1">Cell inner membrane</location>
        <topology evidence="1">Single-pass membrane protein</topology>
        <orientation evidence="1">Periplasmic side</orientation>
    </subcellularLocation>
</comment>
<dbReference type="PANTHER" id="PTHR33446">
    <property type="entry name" value="PROTEIN TONB-RELATED"/>
    <property type="match status" value="1"/>
</dbReference>
<feature type="compositionally biased region" description="Basic and acidic residues" evidence="10">
    <location>
        <begin position="127"/>
        <end position="138"/>
    </location>
</feature>
<name>A0A2S9XTN8_9BACT</name>
<evidence type="ECO:0000256" key="8">
    <source>
        <dbReference type="ARBA" id="ARBA00022989"/>
    </source>
</evidence>
<keyword evidence="4" id="KW-1003">Cell membrane</keyword>
<feature type="transmembrane region" description="Helical" evidence="11">
    <location>
        <begin position="33"/>
        <end position="50"/>
    </location>
</feature>
<dbReference type="GO" id="GO:0031992">
    <property type="term" value="F:energy transducer activity"/>
    <property type="evidence" value="ECO:0007669"/>
    <property type="project" value="TreeGrafter"/>
</dbReference>
<keyword evidence="8 11" id="KW-1133">Transmembrane helix</keyword>
<feature type="domain" description="TonB C-terminal" evidence="12">
    <location>
        <begin position="243"/>
        <end position="310"/>
    </location>
</feature>
<organism evidence="13 14">
    <name type="scientific">Enhygromyxa salina</name>
    <dbReference type="NCBI Taxonomy" id="215803"/>
    <lineage>
        <taxon>Bacteria</taxon>
        <taxon>Pseudomonadati</taxon>
        <taxon>Myxococcota</taxon>
        <taxon>Polyangia</taxon>
        <taxon>Nannocystales</taxon>
        <taxon>Nannocystaceae</taxon>
        <taxon>Enhygromyxa</taxon>
    </lineage>
</organism>
<keyword evidence="7" id="KW-0653">Protein transport</keyword>
<dbReference type="Gene3D" id="3.30.1150.10">
    <property type="match status" value="1"/>
</dbReference>
<dbReference type="EMBL" id="PVNL01000135">
    <property type="protein sequence ID" value="PRP96212.1"/>
    <property type="molecule type" value="Genomic_DNA"/>
</dbReference>
<comment type="similarity">
    <text evidence="2">Belongs to the TonB family.</text>
</comment>
<reference evidence="13 14" key="1">
    <citation type="submission" date="2018-03" db="EMBL/GenBank/DDBJ databases">
        <title>Draft Genome Sequences of the Obligatory Marine Myxobacteria Enhygromyxa salina SWB007.</title>
        <authorList>
            <person name="Poehlein A."/>
            <person name="Moghaddam J.A."/>
            <person name="Harms H."/>
            <person name="Alanjari M."/>
            <person name="Koenig G.M."/>
            <person name="Daniel R."/>
            <person name="Schaeberle T.F."/>
        </authorList>
    </citation>
    <scope>NUCLEOTIDE SEQUENCE [LARGE SCALE GENOMIC DNA]</scope>
    <source>
        <strain evidence="13 14">SWB007</strain>
    </source>
</reference>